<evidence type="ECO:0000313" key="2">
    <source>
        <dbReference type="EMBL" id="POF28451.1"/>
    </source>
</evidence>
<keyword evidence="1" id="KW-0472">Membrane</keyword>
<name>A0A2S3UL88_9HYPH</name>
<protein>
    <submittedName>
        <fullName evidence="2">Uncharacterized protein</fullName>
    </submittedName>
</protein>
<evidence type="ECO:0000256" key="1">
    <source>
        <dbReference type="SAM" id="Phobius"/>
    </source>
</evidence>
<gene>
    <name evidence="2" type="ORF">CLV41_11313</name>
</gene>
<keyword evidence="1" id="KW-1133">Transmembrane helix</keyword>
<keyword evidence="1" id="KW-0812">Transmembrane</keyword>
<evidence type="ECO:0000313" key="3">
    <source>
        <dbReference type="Proteomes" id="UP000236959"/>
    </source>
</evidence>
<keyword evidence="3" id="KW-1185">Reference proteome</keyword>
<dbReference type="OrthoDB" id="7869382at2"/>
<accession>A0A2S3UL88</accession>
<dbReference type="AlphaFoldDB" id="A0A2S3UL88"/>
<comment type="caution">
    <text evidence="2">The sequence shown here is derived from an EMBL/GenBank/DDBJ whole genome shotgun (WGS) entry which is preliminary data.</text>
</comment>
<sequence>MSQPDYRGEGPDEAPLDPAALRIQAKLKRLLLGSSLVMVAGFVAVFAAIVYKINTYEADPSGAAFAATLSIGPEAEVLQATLSEGMLLVLVREEGKNALLRFDPATGKQLGRTEFVAR</sequence>
<dbReference type="Proteomes" id="UP000236959">
    <property type="component" value="Unassembled WGS sequence"/>
</dbReference>
<dbReference type="EMBL" id="PPCN01000013">
    <property type="protein sequence ID" value="POF28451.1"/>
    <property type="molecule type" value="Genomic_DNA"/>
</dbReference>
<dbReference type="RefSeq" id="WP_103224814.1">
    <property type="nucleotide sequence ID" value="NZ_PPCN01000013.1"/>
</dbReference>
<reference evidence="2 3" key="1">
    <citation type="submission" date="2018-01" db="EMBL/GenBank/DDBJ databases">
        <title>Genomic Encyclopedia of Archaeal and Bacterial Type Strains, Phase II (KMG-II): from individual species to whole genera.</title>
        <authorList>
            <person name="Goeker M."/>
        </authorList>
    </citation>
    <scope>NUCLEOTIDE SEQUENCE [LARGE SCALE GENOMIC DNA]</scope>
    <source>
        <strain evidence="2 3">DSM 17023</strain>
    </source>
</reference>
<organism evidence="2 3">
    <name type="scientific">Roseibium marinum</name>
    <dbReference type="NCBI Taxonomy" id="281252"/>
    <lineage>
        <taxon>Bacteria</taxon>
        <taxon>Pseudomonadati</taxon>
        <taxon>Pseudomonadota</taxon>
        <taxon>Alphaproteobacteria</taxon>
        <taxon>Hyphomicrobiales</taxon>
        <taxon>Stappiaceae</taxon>
        <taxon>Roseibium</taxon>
    </lineage>
</organism>
<proteinExistence type="predicted"/>
<feature type="transmembrane region" description="Helical" evidence="1">
    <location>
        <begin position="30"/>
        <end position="51"/>
    </location>
</feature>